<evidence type="ECO:0000256" key="1">
    <source>
        <dbReference type="SAM" id="MobiDB-lite"/>
    </source>
</evidence>
<dbReference type="EMBL" id="VXIS01000058">
    <property type="protein sequence ID" value="KAA8909391.1"/>
    <property type="molecule type" value="Genomic_DNA"/>
</dbReference>
<comment type="caution">
    <text evidence="2">The sequence shown here is derived from an EMBL/GenBank/DDBJ whole genome shotgun (WGS) entry which is preliminary data.</text>
</comment>
<dbReference type="Proteomes" id="UP000326924">
    <property type="component" value="Unassembled WGS sequence"/>
</dbReference>
<reference evidence="2 3" key="1">
    <citation type="submission" date="2019-09" db="EMBL/GenBank/DDBJ databases">
        <title>Draft genome of the ectomycorrhizal ascomycete Sphaerosporella brunnea.</title>
        <authorList>
            <consortium name="DOE Joint Genome Institute"/>
            <person name="Benucci G.M."/>
            <person name="Marozzi G."/>
            <person name="Antonielli L."/>
            <person name="Sanchez S."/>
            <person name="Marco P."/>
            <person name="Wang X."/>
            <person name="Falini L.B."/>
            <person name="Barry K."/>
            <person name="Haridas S."/>
            <person name="Lipzen A."/>
            <person name="Labutti K."/>
            <person name="Grigoriev I.V."/>
            <person name="Murat C."/>
            <person name="Martin F."/>
            <person name="Albertini E."/>
            <person name="Donnini D."/>
            <person name="Bonito G."/>
        </authorList>
    </citation>
    <scope>NUCLEOTIDE SEQUENCE [LARGE SCALE GENOMIC DNA]</scope>
    <source>
        <strain evidence="2 3">Sb_GMNB300</strain>
    </source>
</reference>
<evidence type="ECO:0000313" key="2">
    <source>
        <dbReference type="EMBL" id="KAA8909391.1"/>
    </source>
</evidence>
<sequence length="109" mass="12331">MPFLMVLENFRPADGNTFFVGNSDWEKDLYRHRLEGVFITEPYNMQHIYSPAGNGIMGFVCSPRHKSRTLPLGSTSPAWTVGESKNATAKQHRLKIHTDSGHVFELPGR</sequence>
<organism evidence="2 3">
    <name type="scientific">Sphaerosporella brunnea</name>
    <dbReference type="NCBI Taxonomy" id="1250544"/>
    <lineage>
        <taxon>Eukaryota</taxon>
        <taxon>Fungi</taxon>
        <taxon>Dikarya</taxon>
        <taxon>Ascomycota</taxon>
        <taxon>Pezizomycotina</taxon>
        <taxon>Pezizomycetes</taxon>
        <taxon>Pezizales</taxon>
        <taxon>Pyronemataceae</taxon>
        <taxon>Sphaerosporella</taxon>
    </lineage>
</organism>
<proteinExistence type="predicted"/>
<gene>
    <name evidence="2" type="ORF">FN846DRAFT_615650</name>
</gene>
<dbReference type="AlphaFoldDB" id="A0A5J5F199"/>
<name>A0A5J5F199_9PEZI</name>
<protein>
    <submittedName>
        <fullName evidence="2">Uncharacterized protein</fullName>
    </submittedName>
</protein>
<dbReference type="OrthoDB" id="1911848at2759"/>
<feature type="compositionally biased region" description="Polar residues" evidence="1">
    <location>
        <begin position="72"/>
        <end position="89"/>
    </location>
</feature>
<evidence type="ECO:0000313" key="3">
    <source>
        <dbReference type="Proteomes" id="UP000326924"/>
    </source>
</evidence>
<feature type="region of interest" description="Disordered" evidence="1">
    <location>
        <begin position="69"/>
        <end position="92"/>
    </location>
</feature>
<accession>A0A5J5F199</accession>
<keyword evidence="3" id="KW-1185">Reference proteome</keyword>
<dbReference type="InParanoid" id="A0A5J5F199"/>